<dbReference type="AlphaFoldDB" id="A0A0B2VAX4"/>
<dbReference type="CDD" id="cd06257">
    <property type="entry name" value="DnaJ"/>
    <property type="match status" value="1"/>
</dbReference>
<dbReference type="Gene3D" id="3.40.50.300">
    <property type="entry name" value="P-loop containing nucleotide triphosphate hydrolases"/>
    <property type="match status" value="1"/>
</dbReference>
<dbReference type="InterPro" id="IPR001623">
    <property type="entry name" value="DnaJ_domain"/>
</dbReference>
<dbReference type="Gene3D" id="1.10.287.110">
    <property type="entry name" value="DnaJ domain"/>
    <property type="match status" value="1"/>
</dbReference>
<reference evidence="2 3" key="1">
    <citation type="submission" date="2014-11" db="EMBL/GenBank/DDBJ databases">
        <title>Genetic blueprint of the zoonotic pathogen Toxocara canis.</title>
        <authorList>
            <person name="Zhu X.-Q."/>
            <person name="Korhonen P.K."/>
            <person name="Cai H."/>
            <person name="Young N.D."/>
            <person name="Nejsum P."/>
            <person name="von Samson-Himmelstjerna G."/>
            <person name="Boag P.R."/>
            <person name="Tan P."/>
            <person name="Li Q."/>
            <person name="Min J."/>
            <person name="Yang Y."/>
            <person name="Wang X."/>
            <person name="Fang X."/>
            <person name="Hall R.S."/>
            <person name="Hofmann A."/>
            <person name="Sternberg P.W."/>
            <person name="Jex A.R."/>
            <person name="Gasser R.B."/>
        </authorList>
    </citation>
    <scope>NUCLEOTIDE SEQUENCE [LARGE SCALE GENOMIC DNA]</scope>
    <source>
        <strain evidence="2">PN_DK_2014</strain>
    </source>
</reference>
<dbReference type="InterPro" id="IPR036869">
    <property type="entry name" value="J_dom_sf"/>
</dbReference>
<dbReference type="SMART" id="SM00271">
    <property type="entry name" value="DnaJ"/>
    <property type="match status" value="1"/>
</dbReference>
<protein>
    <submittedName>
        <fullName evidence="2">Rab-like protein 3</fullName>
    </submittedName>
</protein>
<dbReference type="InterPro" id="IPR027417">
    <property type="entry name" value="P-loop_NTPase"/>
</dbReference>
<gene>
    <name evidence="2" type="primary">RABL3</name>
    <name evidence="2" type="ORF">Tcan_18322</name>
</gene>
<dbReference type="Proteomes" id="UP000031036">
    <property type="component" value="Unassembled WGS sequence"/>
</dbReference>
<sequence>MRTCYDILGCTPSASTSELKSAYFQSLRANHPDKGGLDASAISLIANAWKILRSDVFPSSTVGCAVSVIAHQYRAGSAEEETELIELWDIGGSTMHQKASTVFLEVFQLLAMSGGQSAVSSLKVVVLGSSGVGKSSFVNAVCNRSDVFPSSTVGCAVSVIAHQYRAGSAEEETELIELWDIGGSTMHQKTSQKCSVRTIRLYWLKLFGQLDAAEAGPCEVVLGNYNAGTLTSVPSISNLRPLLADIESTPIPTLVVGCKLDLAPERAKQAGYDRINVDCRKAMAPGSTNRIILSKFFDSVVERRKAPMASERRRRLL</sequence>
<dbReference type="Pfam" id="PF08477">
    <property type="entry name" value="Roc"/>
    <property type="match status" value="1"/>
</dbReference>
<dbReference type="SUPFAM" id="SSF46565">
    <property type="entry name" value="Chaperone J-domain"/>
    <property type="match status" value="1"/>
</dbReference>
<keyword evidence="3" id="KW-1185">Reference proteome</keyword>
<evidence type="ECO:0000259" key="1">
    <source>
        <dbReference type="PROSITE" id="PS50076"/>
    </source>
</evidence>
<dbReference type="OrthoDB" id="5914890at2759"/>
<dbReference type="OMA" id="IAMVWHE"/>
<comment type="caution">
    <text evidence="2">The sequence shown here is derived from an EMBL/GenBank/DDBJ whole genome shotgun (WGS) entry which is preliminary data.</text>
</comment>
<accession>A0A0B2VAX4</accession>
<dbReference type="SUPFAM" id="SSF52540">
    <property type="entry name" value="P-loop containing nucleoside triphosphate hydrolases"/>
    <property type="match status" value="1"/>
</dbReference>
<dbReference type="EMBL" id="JPKZ01002157">
    <property type="protein sequence ID" value="KHN78135.1"/>
    <property type="molecule type" value="Genomic_DNA"/>
</dbReference>
<dbReference type="STRING" id="6265.A0A0B2VAX4"/>
<dbReference type="PRINTS" id="PR00449">
    <property type="entry name" value="RASTRNSFRMNG"/>
</dbReference>
<feature type="domain" description="J" evidence="1">
    <location>
        <begin position="3"/>
        <end position="57"/>
    </location>
</feature>
<evidence type="ECO:0000313" key="2">
    <source>
        <dbReference type="EMBL" id="KHN78135.1"/>
    </source>
</evidence>
<evidence type="ECO:0000313" key="3">
    <source>
        <dbReference type="Proteomes" id="UP000031036"/>
    </source>
</evidence>
<proteinExistence type="predicted"/>
<dbReference type="PROSITE" id="PS50076">
    <property type="entry name" value="DNAJ_2"/>
    <property type="match status" value="1"/>
</dbReference>
<organism evidence="2 3">
    <name type="scientific">Toxocara canis</name>
    <name type="common">Canine roundworm</name>
    <dbReference type="NCBI Taxonomy" id="6265"/>
    <lineage>
        <taxon>Eukaryota</taxon>
        <taxon>Metazoa</taxon>
        <taxon>Ecdysozoa</taxon>
        <taxon>Nematoda</taxon>
        <taxon>Chromadorea</taxon>
        <taxon>Rhabditida</taxon>
        <taxon>Spirurina</taxon>
        <taxon>Ascaridomorpha</taxon>
        <taxon>Ascaridoidea</taxon>
        <taxon>Toxocaridae</taxon>
        <taxon>Toxocara</taxon>
    </lineage>
</organism>
<name>A0A0B2VAX4_TOXCA</name>
<dbReference type="Pfam" id="PF00226">
    <property type="entry name" value="DnaJ"/>
    <property type="match status" value="1"/>
</dbReference>